<dbReference type="Proteomes" id="UP000237144">
    <property type="component" value="Unassembled WGS sequence"/>
</dbReference>
<dbReference type="EMBL" id="PJQD01000083">
    <property type="protein sequence ID" value="POY71532.1"/>
    <property type="molecule type" value="Genomic_DNA"/>
</dbReference>
<reference evidence="2 3" key="1">
    <citation type="journal article" date="2018" name="Front. Microbiol.">
        <title>Prospects for Fungal Bioremediation of Acidic Radioactive Waste Sites: Characterization and Genome Sequence of Rhodotorula taiwanensis MD1149.</title>
        <authorList>
            <person name="Tkavc R."/>
            <person name="Matrosova V.Y."/>
            <person name="Grichenko O.E."/>
            <person name="Gostincar C."/>
            <person name="Volpe R.P."/>
            <person name="Klimenkova P."/>
            <person name="Gaidamakova E.K."/>
            <person name="Zhou C.E."/>
            <person name="Stewart B.J."/>
            <person name="Lyman M.G."/>
            <person name="Malfatti S.A."/>
            <person name="Rubinfeld B."/>
            <person name="Courtot M."/>
            <person name="Singh J."/>
            <person name="Dalgard C.L."/>
            <person name="Hamilton T."/>
            <person name="Frey K.G."/>
            <person name="Gunde-Cimerman N."/>
            <person name="Dugan L."/>
            <person name="Daly M.J."/>
        </authorList>
    </citation>
    <scope>NUCLEOTIDE SEQUENCE [LARGE SCALE GENOMIC DNA]</scope>
    <source>
        <strain evidence="2 3">MD1149</strain>
    </source>
</reference>
<gene>
    <name evidence="2" type="ORF">BMF94_5453</name>
</gene>
<evidence type="ECO:0008006" key="4">
    <source>
        <dbReference type="Google" id="ProtNLM"/>
    </source>
</evidence>
<protein>
    <recommendedName>
        <fullName evidence="4">Nucleotide-diphospho-sugar transferase domain-containing protein</fullName>
    </recommendedName>
</protein>
<name>A0A2S5B421_9BASI</name>
<feature type="compositionally biased region" description="Low complexity" evidence="1">
    <location>
        <begin position="24"/>
        <end position="35"/>
    </location>
</feature>
<evidence type="ECO:0000256" key="1">
    <source>
        <dbReference type="SAM" id="MobiDB-lite"/>
    </source>
</evidence>
<feature type="region of interest" description="Disordered" evidence="1">
    <location>
        <begin position="18"/>
        <end position="150"/>
    </location>
</feature>
<evidence type="ECO:0000313" key="2">
    <source>
        <dbReference type="EMBL" id="POY71532.1"/>
    </source>
</evidence>
<organism evidence="2 3">
    <name type="scientific">Rhodotorula taiwanensis</name>
    <dbReference type="NCBI Taxonomy" id="741276"/>
    <lineage>
        <taxon>Eukaryota</taxon>
        <taxon>Fungi</taxon>
        <taxon>Dikarya</taxon>
        <taxon>Basidiomycota</taxon>
        <taxon>Pucciniomycotina</taxon>
        <taxon>Microbotryomycetes</taxon>
        <taxon>Sporidiobolales</taxon>
        <taxon>Sporidiobolaceae</taxon>
        <taxon>Rhodotorula</taxon>
    </lineage>
</organism>
<dbReference type="AlphaFoldDB" id="A0A2S5B421"/>
<comment type="caution">
    <text evidence="2">The sequence shown here is derived from an EMBL/GenBank/DDBJ whole genome shotgun (WGS) entry which is preliminary data.</text>
</comment>
<evidence type="ECO:0000313" key="3">
    <source>
        <dbReference type="Proteomes" id="UP000237144"/>
    </source>
</evidence>
<accession>A0A2S5B421</accession>
<dbReference type="OrthoDB" id="2524294at2759"/>
<sequence length="854" mass="94566">MPPSSSSSRSIACVFAESYSPVASPSRNSPSPQSSLDGRSVHDELLSPRQAPTPEMAGPSSLSSSSRQLGVTSPLLSRDGLVEDNAVTSGARRGVPDEDRRGSTLVARTPRVPAANGFDDRGQGSATAARPTRDQGGHLRRRSSMSNMQTSLLMDDVDVSRTAKTTPESTGMERAASLTTFMKTGGGFGATRAAEVNDRAKAKRAEREAQGVRLPIPRRKLYSALLKLSLLVSLSACIFYVVESVYASFRAPPLDDIDAESSRAPWLQRLQDKSLIFDTLETVPYSVKTHPRSPSAEEKSTLSLADYLLTRLGSHFSFPAKNLYDDERGSQLWLTTATVDSVELANRHLVTFFQSLGDADQRASLFSPDAASSNSSFEAENANQSRVQRAVVTLCRDVGCMEYCRKNPRLFCYNGFVPHRNPRDPLDKAGLHAQNADEIAKLRGILETLETGRRVFWIDSGTYLRRDPVPYMGDLASYDLQIPDGWSTGNTDAGIAVFNPSQRVISLLEKMLEIARLPLVRDRTTWASTNLLLDPSGEYRNYEMTAPRHAAALDENLYDDDPDQKGKGGYGQKEFESAWDGGLDVRVLDPRYFHSSTGRLGRRRFKHEQQKLDDLLYFHCVCCGDPYQQDYIAGALGYHQASISYNLTDGASRPTIPLVLKAVELKGTMPELRLAMSLLLHITAATGRTFVPPLTVTLVQPDGKDRELYIWRAFPIALWAHPNLARLSRLPDRVKLPPTDNLEIKEPAFVMHAAEHLQRTLPDQSAAARMADELRETLTLDLGDGELTSLQVLIERLKRPFWSTERTIALENFEAVREKEEWRVADDFAGMTMCDLEARPVHEGGKSCAQLCPL</sequence>
<proteinExistence type="predicted"/>
<keyword evidence="3" id="KW-1185">Reference proteome</keyword>